<organism evidence="1 2">
    <name type="scientific">Campylobacter showae RM3277</name>
    <dbReference type="NCBI Taxonomy" id="553219"/>
    <lineage>
        <taxon>Bacteria</taxon>
        <taxon>Pseudomonadati</taxon>
        <taxon>Campylobacterota</taxon>
        <taxon>Epsilonproteobacteria</taxon>
        <taxon>Campylobacterales</taxon>
        <taxon>Campylobacteraceae</taxon>
        <taxon>Campylobacter</taxon>
    </lineage>
</organism>
<dbReference type="EMBL" id="ACVQ01000013">
    <property type="protein sequence ID" value="EET80338.1"/>
    <property type="molecule type" value="Genomic_DNA"/>
</dbReference>
<accession>C6REG2</accession>
<reference evidence="1 2" key="1">
    <citation type="submission" date="2009-07" db="EMBL/GenBank/DDBJ databases">
        <authorList>
            <person name="Madupu R."/>
            <person name="Sebastian Y."/>
            <person name="Durkin A.S."/>
            <person name="Torralba M."/>
            <person name="Methe B."/>
            <person name="Sutton G.G."/>
            <person name="Strausberg R.L."/>
            <person name="Nelson K.E."/>
        </authorList>
    </citation>
    <scope>NUCLEOTIDE SEQUENCE [LARGE SCALE GENOMIC DNA]</scope>
    <source>
        <strain evidence="1 2">RM3277</strain>
    </source>
</reference>
<dbReference type="Proteomes" id="UP000003107">
    <property type="component" value="Unassembled WGS sequence"/>
</dbReference>
<proteinExistence type="predicted"/>
<sequence>MTNNVTIIYLGKSFLDFKNLGGFKRKKGLSPQGLRSRIN</sequence>
<name>C6REG2_9BACT</name>
<evidence type="ECO:0000313" key="1">
    <source>
        <dbReference type="EMBL" id="EET80338.1"/>
    </source>
</evidence>
<keyword evidence="2" id="KW-1185">Reference proteome</keyword>
<dbReference type="AlphaFoldDB" id="C6REG2"/>
<gene>
    <name evidence="1" type="ORF">CAMSH0001_2053</name>
</gene>
<comment type="caution">
    <text evidence="1">The sequence shown here is derived from an EMBL/GenBank/DDBJ whole genome shotgun (WGS) entry which is preliminary data.</text>
</comment>
<evidence type="ECO:0000313" key="2">
    <source>
        <dbReference type="Proteomes" id="UP000003107"/>
    </source>
</evidence>
<protein>
    <submittedName>
        <fullName evidence="1">Uncharacterized protein</fullName>
    </submittedName>
</protein>